<accession>A0A0M4PK99</accession>
<dbReference type="STRING" id="1705394.SP60_03170"/>
<name>A0A0M4PK99_9GAMM</name>
<dbReference type="Proteomes" id="UP000058020">
    <property type="component" value="Chromosome"/>
</dbReference>
<proteinExistence type="predicted"/>
<dbReference type="Pfam" id="PF13098">
    <property type="entry name" value="Thioredoxin_2"/>
    <property type="match status" value="1"/>
</dbReference>
<dbReference type="KEGG" id="tho:SP60_03170"/>
<evidence type="ECO:0000313" key="2">
    <source>
        <dbReference type="EMBL" id="ALE52312.1"/>
    </source>
</evidence>
<sequence length="181" mass="21095">MLEYVASKSYKNTTLSNYIEAQQNASQAYTFIDHASLQVASNFQEFDQPVAILFEDKDCTACEDFHQNLINRADVKAELDKYLFVRFDAYSDQKIIGFDGKLTSPRQMVKDYDLNYRPGILLFDEGENITKIDGKLYSFHFNTVLKYVRGKHYQYYPKFSTYLRARQAELLEKGVDINIVD</sequence>
<evidence type="ECO:0000259" key="1">
    <source>
        <dbReference type="Pfam" id="PF13098"/>
    </source>
</evidence>
<dbReference type="InterPro" id="IPR036249">
    <property type="entry name" value="Thioredoxin-like_sf"/>
</dbReference>
<protein>
    <recommendedName>
        <fullName evidence="1">Thioredoxin-like fold domain-containing protein</fullName>
    </recommendedName>
</protein>
<evidence type="ECO:0000313" key="3">
    <source>
        <dbReference type="Proteomes" id="UP000058020"/>
    </source>
</evidence>
<dbReference type="SUPFAM" id="SSF52833">
    <property type="entry name" value="Thioredoxin-like"/>
    <property type="match status" value="1"/>
</dbReference>
<organism evidence="2 3">
    <name type="scientific">Candidatus Thioglobus autotrophicus</name>
    <dbReference type="NCBI Taxonomy" id="1705394"/>
    <lineage>
        <taxon>Bacteria</taxon>
        <taxon>Pseudomonadati</taxon>
        <taxon>Pseudomonadota</taxon>
        <taxon>Gammaproteobacteria</taxon>
        <taxon>Candidatus Pseudothioglobaceae</taxon>
        <taxon>Candidatus Thioglobus</taxon>
    </lineage>
</organism>
<dbReference type="Gene3D" id="3.40.30.10">
    <property type="entry name" value="Glutaredoxin"/>
    <property type="match status" value="1"/>
</dbReference>
<dbReference type="AlphaFoldDB" id="A0A0M4PK99"/>
<dbReference type="EMBL" id="CP010552">
    <property type="protein sequence ID" value="ALE52312.1"/>
    <property type="molecule type" value="Genomic_DNA"/>
</dbReference>
<keyword evidence="3" id="KW-1185">Reference proteome</keyword>
<reference evidence="2 3" key="1">
    <citation type="journal article" date="2015" name="Genome Announc.">
        <title>Genome Sequence of 'Candidatus Thioglobus autotrophica' Strain EF1, a Chemoautotroph from the SUP05 Clade of Marine Gammaproteobacteria.</title>
        <authorList>
            <person name="Shah V."/>
            <person name="Morris R.M."/>
        </authorList>
    </citation>
    <scope>NUCLEOTIDE SEQUENCE [LARGE SCALE GENOMIC DNA]</scope>
    <source>
        <strain evidence="2 3">EF1</strain>
    </source>
</reference>
<feature type="domain" description="Thioredoxin-like fold" evidence="1">
    <location>
        <begin position="48"/>
        <end position="136"/>
    </location>
</feature>
<dbReference type="InterPro" id="IPR012336">
    <property type="entry name" value="Thioredoxin-like_fold"/>
</dbReference>
<gene>
    <name evidence="2" type="ORF">SP60_03170</name>
</gene>